<feature type="region of interest" description="Disordered" evidence="7">
    <location>
        <begin position="128"/>
        <end position="148"/>
    </location>
</feature>
<gene>
    <name evidence="9" type="ORF">PHLCEN_2v1499</name>
</gene>
<organism evidence="9 10">
    <name type="scientific">Hermanssonia centrifuga</name>
    <dbReference type="NCBI Taxonomy" id="98765"/>
    <lineage>
        <taxon>Eukaryota</taxon>
        <taxon>Fungi</taxon>
        <taxon>Dikarya</taxon>
        <taxon>Basidiomycota</taxon>
        <taxon>Agaricomycotina</taxon>
        <taxon>Agaricomycetes</taxon>
        <taxon>Polyporales</taxon>
        <taxon>Meruliaceae</taxon>
        <taxon>Hermanssonia</taxon>
    </lineage>
</organism>
<feature type="domain" description="Transcription factor CBF/NF-Y/archaeal histone" evidence="8">
    <location>
        <begin position="45"/>
        <end position="105"/>
    </location>
</feature>
<evidence type="ECO:0000256" key="5">
    <source>
        <dbReference type="ARBA" id="ARBA00023242"/>
    </source>
</evidence>
<evidence type="ECO:0000256" key="7">
    <source>
        <dbReference type="SAM" id="MobiDB-lite"/>
    </source>
</evidence>
<evidence type="ECO:0000256" key="3">
    <source>
        <dbReference type="ARBA" id="ARBA00023125"/>
    </source>
</evidence>
<keyword evidence="5" id="KW-0539">Nucleus</keyword>
<evidence type="ECO:0000313" key="9">
    <source>
        <dbReference type="EMBL" id="PSS35536.1"/>
    </source>
</evidence>
<dbReference type="PANTHER" id="PTHR10252">
    <property type="entry name" value="HISTONE-LIKE TRANSCRIPTION FACTOR CCAAT-RELATED"/>
    <property type="match status" value="1"/>
</dbReference>
<dbReference type="GO" id="GO:0001228">
    <property type="term" value="F:DNA-binding transcription activator activity, RNA polymerase II-specific"/>
    <property type="evidence" value="ECO:0007669"/>
    <property type="project" value="TreeGrafter"/>
</dbReference>
<keyword evidence="3" id="KW-0238">DNA-binding</keyword>
<evidence type="ECO:0000256" key="4">
    <source>
        <dbReference type="ARBA" id="ARBA00023163"/>
    </source>
</evidence>
<keyword evidence="10" id="KW-1185">Reference proteome</keyword>
<evidence type="ECO:0000256" key="2">
    <source>
        <dbReference type="ARBA" id="ARBA00023015"/>
    </source>
</evidence>
<dbReference type="GO" id="GO:0046982">
    <property type="term" value="F:protein heterodimerization activity"/>
    <property type="evidence" value="ECO:0007669"/>
    <property type="project" value="InterPro"/>
</dbReference>
<comment type="similarity">
    <text evidence="6">Belongs to the NFYC/HAP5 subunit family.</text>
</comment>
<comment type="subcellular location">
    <subcellularLocation>
        <location evidence="1">Nucleus</location>
    </subcellularLocation>
</comment>
<evidence type="ECO:0000313" key="10">
    <source>
        <dbReference type="Proteomes" id="UP000186601"/>
    </source>
</evidence>
<keyword evidence="4" id="KW-0804">Transcription</keyword>
<dbReference type="GO" id="GO:0016602">
    <property type="term" value="C:CCAAT-binding factor complex"/>
    <property type="evidence" value="ECO:0007669"/>
    <property type="project" value="TreeGrafter"/>
</dbReference>
<dbReference type="SUPFAM" id="SSF47113">
    <property type="entry name" value="Histone-fold"/>
    <property type="match status" value="1"/>
</dbReference>
<keyword evidence="2" id="KW-0805">Transcription regulation</keyword>
<evidence type="ECO:0000259" key="8">
    <source>
        <dbReference type="Pfam" id="PF00808"/>
    </source>
</evidence>
<dbReference type="PANTHER" id="PTHR10252:SF8">
    <property type="entry name" value="NUCLEAR TRANSCRIPTION FACTOR Y SUBUNIT GAMMA"/>
    <property type="match status" value="1"/>
</dbReference>
<dbReference type="Proteomes" id="UP000186601">
    <property type="component" value="Unassembled WGS sequence"/>
</dbReference>
<dbReference type="GO" id="GO:0000978">
    <property type="term" value="F:RNA polymerase II cis-regulatory region sequence-specific DNA binding"/>
    <property type="evidence" value="ECO:0007669"/>
    <property type="project" value="TreeGrafter"/>
</dbReference>
<name>A0A2R6RZU1_9APHY</name>
<comment type="caution">
    <text evidence="9">The sequence shown here is derived from an EMBL/GenBank/DDBJ whole genome shotgun (WGS) entry which is preliminary data.</text>
</comment>
<dbReference type="STRING" id="98765.A0A2R6RZU1"/>
<proteinExistence type="inferred from homology"/>
<sequence>MSAGSSNQKPFVQAGEPLHEFLPLFWRRQMDAAEQETPDYRHPPLPLARIKKVMKSDPEVKLNRGAPCSCLSLSVFISEITARAFIIADSNKRRTLSRADIAKAVSKSDQFDFLIDILPREEPFTMPANGGIITNPKAAGKKAGKEQRTSIFDRNRPLEAGKKCRVDKHQLGAKSRAPWFWWIRQAVPYDQCISLTHYFMQLQTLLHPSGPSEPRS</sequence>
<dbReference type="EMBL" id="MLYV02000120">
    <property type="protein sequence ID" value="PSS35536.1"/>
    <property type="molecule type" value="Genomic_DNA"/>
</dbReference>
<evidence type="ECO:0000256" key="6">
    <source>
        <dbReference type="ARBA" id="ARBA00038129"/>
    </source>
</evidence>
<protein>
    <recommendedName>
        <fullName evidence="8">Transcription factor CBF/NF-Y/archaeal histone domain-containing protein</fullName>
    </recommendedName>
</protein>
<dbReference type="Gene3D" id="1.10.20.10">
    <property type="entry name" value="Histone, subunit A"/>
    <property type="match status" value="1"/>
</dbReference>
<reference evidence="9 10" key="1">
    <citation type="submission" date="2018-02" db="EMBL/GenBank/DDBJ databases">
        <title>Genome sequence of the basidiomycete white-rot fungus Phlebia centrifuga.</title>
        <authorList>
            <person name="Granchi Z."/>
            <person name="Peng M."/>
            <person name="de Vries R.P."/>
            <person name="Hilden K."/>
            <person name="Makela M.R."/>
            <person name="Grigoriev I."/>
            <person name="Riley R."/>
        </authorList>
    </citation>
    <scope>NUCLEOTIDE SEQUENCE [LARGE SCALE GENOMIC DNA]</scope>
    <source>
        <strain evidence="9 10">FBCC195</strain>
    </source>
</reference>
<dbReference type="AlphaFoldDB" id="A0A2R6RZU1"/>
<accession>A0A2R6RZU1</accession>
<dbReference type="InterPro" id="IPR003958">
    <property type="entry name" value="CBFA_NFYB_domain"/>
</dbReference>
<dbReference type="Pfam" id="PF00808">
    <property type="entry name" value="CBFD_NFYB_HMF"/>
    <property type="match status" value="1"/>
</dbReference>
<dbReference type="OrthoDB" id="1272441at2759"/>
<evidence type="ECO:0000256" key="1">
    <source>
        <dbReference type="ARBA" id="ARBA00004123"/>
    </source>
</evidence>
<dbReference type="InterPro" id="IPR050568">
    <property type="entry name" value="Transcr_DNA_Rep_Reg"/>
</dbReference>
<dbReference type="CDD" id="cd22908">
    <property type="entry name" value="HFD_NFYC-like"/>
    <property type="match status" value="1"/>
</dbReference>
<dbReference type="InterPro" id="IPR009072">
    <property type="entry name" value="Histone-fold"/>
</dbReference>